<gene>
    <name evidence="2" type="ORF">MTBBW1_640009</name>
</gene>
<feature type="compositionally biased region" description="Polar residues" evidence="1">
    <location>
        <begin position="10"/>
        <end position="19"/>
    </location>
</feature>
<reference evidence="2 3" key="1">
    <citation type="submission" date="2017-03" db="EMBL/GenBank/DDBJ databases">
        <authorList>
            <person name="Afonso C.L."/>
            <person name="Miller P.J."/>
            <person name="Scott M.A."/>
            <person name="Spackman E."/>
            <person name="Goraichik I."/>
            <person name="Dimitrov K.M."/>
            <person name="Suarez D.L."/>
            <person name="Swayne D.E."/>
        </authorList>
    </citation>
    <scope>NUCLEOTIDE SEQUENCE [LARGE SCALE GENOMIC DNA]</scope>
    <source>
        <strain evidence="2">PRJEB14757</strain>
    </source>
</reference>
<evidence type="ECO:0000313" key="2">
    <source>
        <dbReference type="EMBL" id="SLM32368.1"/>
    </source>
</evidence>
<organism evidence="2 3">
    <name type="scientific">Desulfamplus magnetovallimortis</name>
    <dbReference type="NCBI Taxonomy" id="1246637"/>
    <lineage>
        <taxon>Bacteria</taxon>
        <taxon>Pseudomonadati</taxon>
        <taxon>Thermodesulfobacteriota</taxon>
        <taxon>Desulfobacteria</taxon>
        <taxon>Desulfobacterales</taxon>
        <taxon>Desulfobacteraceae</taxon>
        <taxon>Desulfamplus</taxon>
    </lineage>
</organism>
<name>A0A1W1HJ23_9BACT</name>
<dbReference type="STRING" id="1246637.MTBBW1_640009"/>
<sequence>MTNGHIIPFKNNSLESAGNNKAGKKFSEGEGWAVELRYNGFSSHGGTVFLEMI</sequence>
<feature type="region of interest" description="Disordered" evidence="1">
    <location>
        <begin position="1"/>
        <end position="24"/>
    </location>
</feature>
<evidence type="ECO:0000313" key="3">
    <source>
        <dbReference type="Proteomes" id="UP000191931"/>
    </source>
</evidence>
<dbReference type="AlphaFoldDB" id="A0A1W1HJ23"/>
<dbReference type="EMBL" id="FWEV01000308">
    <property type="protein sequence ID" value="SLM32368.1"/>
    <property type="molecule type" value="Genomic_DNA"/>
</dbReference>
<keyword evidence="3" id="KW-1185">Reference proteome</keyword>
<evidence type="ECO:0000256" key="1">
    <source>
        <dbReference type="SAM" id="MobiDB-lite"/>
    </source>
</evidence>
<proteinExistence type="predicted"/>
<accession>A0A1W1HJ23</accession>
<dbReference type="Proteomes" id="UP000191931">
    <property type="component" value="Unassembled WGS sequence"/>
</dbReference>
<protein>
    <submittedName>
        <fullName evidence="2">Uncharacterized protein</fullName>
    </submittedName>
</protein>